<keyword evidence="2" id="KW-1185">Reference proteome</keyword>
<dbReference type="Proteomes" id="UP000571084">
    <property type="component" value="Unassembled WGS sequence"/>
</dbReference>
<reference evidence="1 2" key="1">
    <citation type="submission" date="2020-08" db="EMBL/GenBank/DDBJ databases">
        <title>Genomic Encyclopedia of Type Strains, Phase IV (KMG-IV): sequencing the most valuable type-strain genomes for metagenomic binning, comparative biology and taxonomic classification.</title>
        <authorList>
            <person name="Goeker M."/>
        </authorList>
    </citation>
    <scope>NUCLEOTIDE SEQUENCE [LARGE SCALE GENOMIC DNA]</scope>
    <source>
        <strain evidence="1 2">DSM 23240</strain>
    </source>
</reference>
<accession>A0A840RVD5</accession>
<evidence type="ECO:0000313" key="2">
    <source>
        <dbReference type="Proteomes" id="UP000571084"/>
    </source>
</evidence>
<sequence length="185" mass="21070">MKQLHTTDGRATFTLPSNYLYNDSSEDMITFAFHYPGMQSIAPGKIHAEDQIRIYLRPLDSNNLPWITAPASLRDNALQHFDPDHPGRVYQTGQQGLYRTYQQGDPDIPRLLRTTYSFQAADGQTVTITDPAPIAAMYRAHRTIKDRFVVEYTIVKSVGRNFREIDDVVTSLINQHTTTRGVPKE</sequence>
<dbReference type="AlphaFoldDB" id="A0A840RVD5"/>
<gene>
    <name evidence="1" type="ORF">HNR39_002466</name>
</gene>
<protein>
    <submittedName>
        <fullName evidence="1">Uncharacterized protein</fullName>
    </submittedName>
</protein>
<evidence type="ECO:0000313" key="1">
    <source>
        <dbReference type="EMBL" id="MBB5200624.1"/>
    </source>
</evidence>
<dbReference type="RefSeq" id="WP_168055889.1">
    <property type="nucleotide sequence ID" value="NZ_JAAOZT010000007.1"/>
</dbReference>
<organism evidence="1 2">
    <name type="scientific">Glaciimonas immobilis</name>
    <dbReference type="NCBI Taxonomy" id="728004"/>
    <lineage>
        <taxon>Bacteria</taxon>
        <taxon>Pseudomonadati</taxon>
        <taxon>Pseudomonadota</taxon>
        <taxon>Betaproteobacteria</taxon>
        <taxon>Burkholderiales</taxon>
        <taxon>Oxalobacteraceae</taxon>
        <taxon>Glaciimonas</taxon>
    </lineage>
</organism>
<comment type="caution">
    <text evidence="1">The sequence shown here is derived from an EMBL/GenBank/DDBJ whole genome shotgun (WGS) entry which is preliminary data.</text>
</comment>
<dbReference type="EMBL" id="JACHHQ010000005">
    <property type="protein sequence ID" value="MBB5200624.1"/>
    <property type="molecule type" value="Genomic_DNA"/>
</dbReference>
<name>A0A840RVD5_9BURK</name>
<proteinExistence type="predicted"/>